<sequence length="118" mass="11827">MTGWIVRTLVALVVTLGILAPQGAGPAAALGLTGDRIMVICTGDGLRTLRFDADGTPVEVSESPDICALVHAADTASPAVPMPAAQPLAPAPPPVAARSSESPEALFSPSLPRAPPAI</sequence>
<name>A0A0T5P5W5_9RHOB</name>
<accession>A0A0T5P5W5</accession>
<dbReference type="OrthoDB" id="7873131at2"/>
<dbReference type="Proteomes" id="UP000051401">
    <property type="component" value="Unassembled WGS sequence"/>
</dbReference>
<dbReference type="PATRIC" id="fig|540747.5.peg.1117"/>
<dbReference type="RefSeq" id="WP_057817669.1">
    <property type="nucleotide sequence ID" value="NZ_CP031598.1"/>
</dbReference>
<dbReference type="AlphaFoldDB" id="A0A0T5P5W5"/>
<dbReference type="EMBL" id="CP031598">
    <property type="protein sequence ID" value="QEW28385.1"/>
    <property type="molecule type" value="Genomic_DNA"/>
</dbReference>
<proteinExistence type="predicted"/>
<evidence type="ECO:0000313" key="2">
    <source>
        <dbReference type="EMBL" id="KRS16586.1"/>
    </source>
</evidence>
<reference evidence="3 5" key="2">
    <citation type="submission" date="2018-08" db="EMBL/GenBank/DDBJ databases">
        <title>Genetic Globetrotter - A new plasmid hitch-hiking vast phylogenetic and geographic distances.</title>
        <authorList>
            <person name="Vollmers J."/>
            <person name="Petersen J."/>
        </authorList>
    </citation>
    <scope>NUCLEOTIDE SEQUENCE [LARGE SCALE GENOMIC DNA]</scope>
    <source>
        <strain evidence="3 5">DSM 26383</strain>
    </source>
</reference>
<evidence type="ECO:0000313" key="4">
    <source>
        <dbReference type="Proteomes" id="UP000051401"/>
    </source>
</evidence>
<dbReference type="EMBL" id="LAXI01000012">
    <property type="protein sequence ID" value="KRS16586.1"/>
    <property type="molecule type" value="Genomic_DNA"/>
</dbReference>
<evidence type="ECO:0000313" key="3">
    <source>
        <dbReference type="EMBL" id="QEW28385.1"/>
    </source>
</evidence>
<organism evidence="2 4">
    <name type="scientific">Roseovarius indicus</name>
    <dbReference type="NCBI Taxonomy" id="540747"/>
    <lineage>
        <taxon>Bacteria</taxon>
        <taxon>Pseudomonadati</taxon>
        <taxon>Pseudomonadota</taxon>
        <taxon>Alphaproteobacteria</taxon>
        <taxon>Rhodobacterales</taxon>
        <taxon>Roseobacteraceae</taxon>
        <taxon>Roseovarius</taxon>
    </lineage>
</organism>
<dbReference type="KEGG" id="rid:RIdsm_04215"/>
<evidence type="ECO:0000256" key="1">
    <source>
        <dbReference type="SAM" id="MobiDB-lite"/>
    </source>
</evidence>
<evidence type="ECO:0000313" key="5">
    <source>
        <dbReference type="Proteomes" id="UP000325785"/>
    </source>
</evidence>
<keyword evidence="4" id="KW-1185">Reference proteome</keyword>
<feature type="region of interest" description="Disordered" evidence="1">
    <location>
        <begin position="80"/>
        <end position="118"/>
    </location>
</feature>
<gene>
    <name evidence="3" type="ORF">RIdsm_04215</name>
    <name evidence="2" type="ORF">XM52_16920</name>
</gene>
<protein>
    <submittedName>
        <fullName evidence="2">Uncharacterized protein</fullName>
    </submittedName>
</protein>
<reference evidence="2 4" key="1">
    <citation type="submission" date="2015-04" db="EMBL/GenBank/DDBJ databases">
        <title>The draft genome sequence of Roseovarius indicus B108T.</title>
        <authorList>
            <person name="Li G."/>
            <person name="Lai Q."/>
            <person name="Shao Z."/>
            <person name="Yan P."/>
        </authorList>
    </citation>
    <scope>NUCLEOTIDE SEQUENCE [LARGE SCALE GENOMIC DNA]</scope>
    <source>
        <strain evidence="2 4">B108</strain>
    </source>
</reference>
<dbReference type="Proteomes" id="UP000325785">
    <property type="component" value="Chromosome"/>
</dbReference>
<dbReference type="STRING" id="540747.SAMN04488031_105171"/>